<keyword evidence="1" id="KW-0472">Membrane</keyword>
<dbReference type="PIRSF" id="PIRSF028944">
    <property type="entry name" value="Beta_gluc_GBA2"/>
    <property type="match status" value="1"/>
</dbReference>
<sequence length="817" mass="94865">MELPTNNELSVDNDIAKYGFKVRLDHEFPEKWLPIKRPRLRQLPHLLPLGLRYWSYYNKIVKDGRIPLMDYMKMPIGLQMYGAPIGGIGGGTIGRGFRGEFCRYALRPGQYQYHTIIPNQFIVTIRDVEGNTIYHQVLSTHKKPKILKSWKWHFDGTKARYTSLYPRSWTEYDLDEVSVKLICRQVSPVIPHNYKDSSLPCAVFIWDVINNSGKDLNIAITFTFQSGTGDNTDNEVNKWTEYFETDNVSGVMIHQKIHEMNCTYAISSRAKNGIENSRVLSFDPMSNGESLWRELEDNGKFEEKTLRASPKTGHPIAAAVSARTLVKDGSTSVLEFSLVWDMPKIHFHYKMREYLKYYTKFFYEPEGSAAPLISQYALSNYRQWEREICNWQRNVLEDQQLPDWYKSALFNELYYVADGGTIWLRSDETDNFPATDPRSEYGRFAYLEGQEYRMYNTYDVHFYAAFALVQLWPHLQNCIQYELRDNVHMEIETRWTTLYEGVIQARKLKGTVPHDMGDPGEEPFKLINSYPIHDVSEWRDLNPKFILSCYRDYVITGNLQLLQDLWPTMIQILERCLTWDEDGDGLIENGGFPDQTYDTWVMKGPSAYCGGLFLAALHCSIEMAKLLGHDADAKKYEEILKRGKVAYQEKLWNGQYYNFDSSDSGHSKSIMSDQLCGHWFLRASGFNYEIFPEDRVKSALKVIFENNVKKYKNGEQGAVNGFLPTGSIDRKTLQSEEMWTGITYGLAALMIHEGMIEEGFKTAEGVYRTVYEKIGMGFETPEALFENKFYRAIGYMRPLSIWAMHLAWESRKLKTMK</sequence>
<dbReference type="SUPFAM" id="SSF48208">
    <property type="entry name" value="Six-hairpin glycosidases"/>
    <property type="match status" value="1"/>
</dbReference>
<dbReference type="GeneID" id="107272453"/>
<dbReference type="GO" id="GO:0005975">
    <property type="term" value="P:carbohydrate metabolic process"/>
    <property type="evidence" value="ECO:0007669"/>
    <property type="project" value="InterPro"/>
</dbReference>
<dbReference type="InterPro" id="IPR052566">
    <property type="entry name" value="Non-lysos_glucosylceramidase"/>
</dbReference>
<keyword evidence="1" id="KW-0443">Lipid metabolism</keyword>
<proteinExistence type="inferred from homology"/>
<dbReference type="Pfam" id="PF04685">
    <property type="entry name" value="DUF608"/>
    <property type="match status" value="1"/>
</dbReference>
<keyword evidence="1" id="KW-0326">Glycosidase</keyword>
<dbReference type="InterPro" id="IPR014551">
    <property type="entry name" value="B_Glucosidase_GBA2-typ"/>
</dbReference>
<dbReference type="PANTHER" id="PTHR12654:SF0">
    <property type="entry name" value="NON-LYSOSOMAL GLUCOSYLCERAMIDASE"/>
    <property type="match status" value="1"/>
</dbReference>
<dbReference type="Pfam" id="PF12215">
    <property type="entry name" value="Glyco_hydr_116N"/>
    <property type="match status" value="1"/>
</dbReference>
<dbReference type="InterPro" id="IPR012341">
    <property type="entry name" value="6hp_glycosidase-like_sf"/>
</dbReference>
<dbReference type="GO" id="GO:0016020">
    <property type="term" value="C:membrane"/>
    <property type="evidence" value="ECO:0007669"/>
    <property type="project" value="InterPro"/>
</dbReference>
<dbReference type="Proteomes" id="UP000694920">
    <property type="component" value="Unplaced"/>
</dbReference>
<dbReference type="InterPro" id="IPR006775">
    <property type="entry name" value="GH116_catalytic"/>
</dbReference>
<reference evidence="5" key="1">
    <citation type="submission" date="2025-08" db="UniProtKB">
        <authorList>
            <consortium name="RefSeq"/>
        </authorList>
    </citation>
    <scope>IDENTIFICATION</scope>
</reference>
<dbReference type="AlphaFoldDB" id="A0AAJ7C9F4"/>
<dbReference type="EC" id="3.2.1.45" evidence="1"/>
<evidence type="ECO:0000313" key="4">
    <source>
        <dbReference type="Proteomes" id="UP000694920"/>
    </source>
</evidence>
<evidence type="ECO:0000259" key="3">
    <source>
        <dbReference type="Pfam" id="PF12215"/>
    </source>
</evidence>
<name>A0AAJ7C9F4_CEPCN</name>
<gene>
    <name evidence="5" type="primary">LOC107272453</name>
</gene>
<comment type="function">
    <text evidence="1">Non-lysosomal glucosylceramidase that catalyzes the hydrolysis of glucosylceramide (GlcCer) to free glucose and ceramide.</text>
</comment>
<feature type="domain" description="Glycosyl-hydrolase family 116 N-terminal" evidence="3">
    <location>
        <begin position="82"/>
        <end position="384"/>
    </location>
</feature>
<dbReference type="GO" id="GO:0008422">
    <property type="term" value="F:beta-glucosidase activity"/>
    <property type="evidence" value="ECO:0007669"/>
    <property type="project" value="TreeGrafter"/>
</dbReference>
<evidence type="ECO:0000256" key="1">
    <source>
        <dbReference type="PIRNR" id="PIRNR028944"/>
    </source>
</evidence>
<dbReference type="KEGG" id="ccin:107272453"/>
<dbReference type="GO" id="GO:0004348">
    <property type="term" value="F:glucosylceramidase activity"/>
    <property type="evidence" value="ECO:0007669"/>
    <property type="project" value="UniProtKB-EC"/>
</dbReference>
<dbReference type="InterPro" id="IPR008928">
    <property type="entry name" value="6-hairpin_glycosidase_sf"/>
</dbReference>
<dbReference type="RefSeq" id="XP_015605113.1">
    <property type="nucleotide sequence ID" value="XM_015749627.1"/>
</dbReference>
<dbReference type="InterPro" id="IPR024462">
    <property type="entry name" value="GH116_N"/>
</dbReference>
<organism evidence="4 5">
    <name type="scientific">Cephus cinctus</name>
    <name type="common">Wheat stem sawfly</name>
    <dbReference type="NCBI Taxonomy" id="211228"/>
    <lineage>
        <taxon>Eukaryota</taxon>
        <taxon>Metazoa</taxon>
        <taxon>Ecdysozoa</taxon>
        <taxon>Arthropoda</taxon>
        <taxon>Hexapoda</taxon>
        <taxon>Insecta</taxon>
        <taxon>Pterygota</taxon>
        <taxon>Neoptera</taxon>
        <taxon>Endopterygota</taxon>
        <taxon>Hymenoptera</taxon>
        <taxon>Cephoidea</taxon>
        <taxon>Cephidae</taxon>
        <taxon>Cephus</taxon>
    </lineage>
</organism>
<comment type="similarity">
    <text evidence="1">Belongs to the non-lysosomal glucosylceramidase family.</text>
</comment>
<evidence type="ECO:0000259" key="2">
    <source>
        <dbReference type="Pfam" id="PF04685"/>
    </source>
</evidence>
<comment type="catalytic activity">
    <reaction evidence="1">
        <text>a beta-D-glucosyl-(1&lt;-&gt;1')-N-acylsphing-4-enine + H2O = an N-acylsphing-4-enine + D-glucose</text>
        <dbReference type="Rhea" id="RHEA:13269"/>
        <dbReference type="ChEBI" id="CHEBI:4167"/>
        <dbReference type="ChEBI" id="CHEBI:15377"/>
        <dbReference type="ChEBI" id="CHEBI:22801"/>
        <dbReference type="ChEBI" id="CHEBI:52639"/>
        <dbReference type="EC" id="3.2.1.45"/>
    </reaction>
</comment>
<evidence type="ECO:0000313" key="5">
    <source>
        <dbReference type="RefSeq" id="XP_015605113.1"/>
    </source>
</evidence>
<dbReference type="Gene3D" id="1.50.10.10">
    <property type="match status" value="1"/>
</dbReference>
<dbReference type="PANTHER" id="PTHR12654">
    <property type="entry name" value="BILE ACID BETA-GLUCOSIDASE-RELATED"/>
    <property type="match status" value="1"/>
</dbReference>
<keyword evidence="1" id="KW-0378">Hydrolase</keyword>
<dbReference type="GO" id="GO:0006680">
    <property type="term" value="P:glucosylceramide catabolic process"/>
    <property type="evidence" value="ECO:0007669"/>
    <property type="project" value="InterPro"/>
</dbReference>
<accession>A0AAJ7C9F4</accession>
<protein>
    <recommendedName>
        <fullName evidence="1">Non-lysosomal glucosylceramidase</fullName>
        <shortName evidence="1">NLGase</shortName>
        <ecNumber evidence="1">3.2.1.45</ecNumber>
    </recommendedName>
</protein>
<feature type="domain" description="Glycosyl-hydrolase family 116 catalytic region" evidence="2">
    <location>
        <begin position="442"/>
        <end position="804"/>
    </location>
</feature>
<keyword evidence="4" id="KW-1185">Reference proteome</keyword>